<evidence type="ECO:0000313" key="1">
    <source>
        <dbReference type="EMBL" id="MBC8577611.1"/>
    </source>
</evidence>
<dbReference type="NCBIfam" id="TIGR01662">
    <property type="entry name" value="HAD-SF-IIIA"/>
    <property type="match status" value="1"/>
</dbReference>
<gene>
    <name evidence="1" type="ORF">H8717_14520</name>
</gene>
<dbReference type="Proteomes" id="UP000658131">
    <property type="component" value="Unassembled WGS sequence"/>
</dbReference>
<sequence>MKNPFYPDERRRGITEIDPAALAARGIRGIILDVDNTLTTHDNPHPAPGVLEWLEKARGAGLRLIILSNNRPERVSPFAGMLGLAFEADGKKPLPGGFLRACAHMDLSPRETAAVGDQIFTDVIGARLAGVFCLMVDPIEPEPGWFFRLKRRLERPILRAYERRKPQ</sequence>
<comment type="caution">
    <text evidence="1">The sequence shown here is derived from an EMBL/GenBank/DDBJ whole genome shotgun (WGS) entry which is preliminary data.</text>
</comment>
<dbReference type="Gene3D" id="3.40.50.1000">
    <property type="entry name" value="HAD superfamily/HAD-like"/>
    <property type="match status" value="1"/>
</dbReference>
<reference evidence="1 2" key="1">
    <citation type="submission" date="2020-08" db="EMBL/GenBank/DDBJ databases">
        <title>Genome public.</title>
        <authorList>
            <person name="Liu C."/>
            <person name="Sun Q."/>
        </authorList>
    </citation>
    <scope>NUCLEOTIDE SEQUENCE [LARGE SCALE GENOMIC DNA]</scope>
    <source>
        <strain evidence="1 2">BX1</strain>
    </source>
</reference>
<dbReference type="EMBL" id="JACRTB010000039">
    <property type="protein sequence ID" value="MBC8577611.1"/>
    <property type="molecule type" value="Genomic_DNA"/>
</dbReference>
<protein>
    <submittedName>
        <fullName evidence="1">YqeG family HAD IIIA-type phosphatase</fullName>
    </submittedName>
</protein>
<name>A0ABR7NMH6_9FIRM</name>
<dbReference type="InterPro" id="IPR023214">
    <property type="entry name" value="HAD_sf"/>
</dbReference>
<dbReference type="NCBIfam" id="TIGR01668">
    <property type="entry name" value="YqeG_hyp_ppase"/>
    <property type="match status" value="1"/>
</dbReference>
<dbReference type="InterPro" id="IPR006549">
    <property type="entry name" value="HAD-SF_hydro_IIIA"/>
</dbReference>
<dbReference type="SUPFAM" id="SSF56784">
    <property type="entry name" value="HAD-like"/>
    <property type="match status" value="1"/>
</dbReference>
<evidence type="ECO:0000313" key="2">
    <source>
        <dbReference type="Proteomes" id="UP000658131"/>
    </source>
</evidence>
<organism evidence="1 2">
    <name type="scientific">Yanshouia hominis</name>
    <dbReference type="NCBI Taxonomy" id="2763673"/>
    <lineage>
        <taxon>Bacteria</taxon>
        <taxon>Bacillati</taxon>
        <taxon>Bacillota</taxon>
        <taxon>Clostridia</taxon>
        <taxon>Eubacteriales</taxon>
        <taxon>Oscillospiraceae</taxon>
        <taxon>Yanshouia</taxon>
    </lineage>
</organism>
<dbReference type="Pfam" id="PF00702">
    <property type="entry name" value="Hydrolase"/>
    <property type="match status" value="1"/>
</dbReference>
<proteinExistence type="predicted"/>
<dbReference type="RefSeq" id="WP_262401000.1">
    <property type="nucleotide sequence ID" value="NZ_JACRTB010000039.1"/>
</dbReference>
<dbReference type="InterPro" id="IPR036412">
    <property type="entry name" value="HAD-like_sf"/>
</dbReference>
<keyword evidence="2" id="KW-1185">Reference proteome</keyword>
<accession>A0ABR7NMH6</accession>
<dbReference type="InterPro" id="IPR010021">
    <property type="entry name" value="PGPP1/Gep4"/>
</dbReference>